<dbReference type="InterPro" id="IPR000182">
    <property type="entry name" value="GNAT_dom"/>
</dbReference>
<keyword evidence="2" id="KW-0012">Acyltransferase</keyword>
<sequence>MKIRLLTTEDYESVYDLWTNTKGMGMRSLDDSYEGIENFLKRNPTTSFVAEADNKVVGVILCGHDGRRGYIYHTAVNPAYRRNSIGEALVSAALESLKKEGINKAALVVFSTNDIGNKFWESIGFERREDLIYRNISINKDNI</sequence>
<evidence type="ECO:0000313" key="6">
    <source>
        <dbReference type="Proteomes" id="UP001519308"/>
    </source>
</evidence>
<dbReference type="CDD" id="cd04301">
    <property type="entry name" value="NAT_SF"/>
    <property type="match status" value="1"/>
</dbReference>
<dbReference type="PROSITE" id="PS51186">
    <property type="entry name" value="GNAT"/>
    <property type="match status" value="1"/>
</dbReference>
<feature type="domain" description="N-acetyltransferase" evidence="4">
    <location>
        <begin position="1"/>
        <end position="143"/>
    </location>
</feature>
<dbReference type="PANTHER" id="PTHR45896">
    <property type="entry name" value="N-ALPHA-ACETYLTRANSFERASE 30"/>
    <property type="match status" value="1"/>
</dbReference>
<dbReference type="PIRSF" id="PIRSF037663">
    <property type="entry name" value="Acetyltransf_GNAT_prd"/>
    <property type="match status" value="1"/>
</dbReference>
<dbReference type="Gene3D" id="3.40.630.30">
    <property type="match status" value="1"/>
</dbReference>
<dbReference type="EMBL" id="JAGGLL010000016">
    <property type="protein sequence ID" value="MBP2022452.1"/>
    <property type="molecule type" value="Genomic_DNA"/>
</dbReference>
<comment type="similarity">
    <text evidence="3">Belongs to the acetyltransferase family. MAK3 subfamily.</text>
</comment>
<organism evidence="5 6">
    <name type="scientific">Clostridium punense</name>
    <dbReference type="NCBI Taxonomy" id="1054297"/>
    <lineage>
        <taxon>Bacteria</taxon>
        <taxon>Bacillati</taxon>
        <taxon>Bacillota</taxon>
        <taxon>Clostridia</taxon>
        <taxon>Eubacteriales</taxon>
        <taxon>Clostridiaceae</taxon>
        <taxon>Clostridium</taxon>
    </lineage>
</organism>
<evidence type="ECO:0000259" key="4">
    <source>
        <dbReference type="PROSITE" id="PS51186"/>
    </source>
</evidence>
<gene>
    <name evidence="5" type="ORF">J2Z44_002273</name>
</gene>
<comment type="caution">
    <text evidence="5">The sequence shown here is derived from an EMBL/GenBank/DDBJ whole genome shotgun (WGS) entry which is preliminary data.</text>
</comment>
<dbReference type="Proteomes" id="UP001519308">
    <property type="component" value="Unassembled WGS sequence"/>
</dbReference>
<evidence type="ECO:0000256" key="2">
    <source>
        <dbReference type="ARBA" id="ARBA00023315"/>
    </source>
</evidence>
<proteinExistence type="inferred from homology"/>
<name>A0ABS4K3T6_9CLOT</name>
<dbReference type="InterPro" id="IPR044542">
    <property type="entry name" value="NAA30-like"/>
</dbReference>
<dbReference type="RefSeq" id="WP_021285659.1">
    <property type="nucleotide sequence ID" value="NZ_JAGGLL010000016.1"/>
</dbReference>
<dbReference type="SUPFAM" id="SSF55729">
    <property type="entry name" value="Acyl-CoA N-acyltransferases (Nat)"/>
    <property type="match status" value="1"/>
</dbReference>
<evidence type="ECO:0000256" key="1">
    <source>
        <dbReference type="ARBA" id="ARBA00022679"/>
    </source>
</evidence>
<reference evidence="5 6" key="1">
    <citation type="submission" date="2021-03" db="EMBL/GenBank/DDBJ databases">
        <title>Genomic Encyclopedia of Type Strains, Phase IV (KMG-IV): sequencing the most valuable type-strain genomes for metagenomic binning, comparative biology and taxonomic classification.</title>
        <authorList>
            <person name="Goeker M."/>
        </authorList>
    </citation>
    <scope>NUCLEOTIDE SEQUENCE [LARGE SCALE GENOMIC DNA]</scope>
    <source>
        <strain evidence="5 6">DSM 28650</strain>
    </source>
</reference>
<accession>A0ABS4K3T6</accession>
<dbReference type="PANTHER" id="PTHR45896:SF1">
    <property type="entry name" value="N-ALPHA-ACETYLTRANSFERASE 30"/>
    <property type="match status" value="1"/>
</dbReference>
<keyword evidence="6" id="KW-1185">Reference proteome</keyword>
<dbReference type="InterPro" id="IPR017255">
    <property type="entry name" value="AcTrfase_GNAT_prd"/>
</dbReference>
<keyword evidence="1" id="KW-0808">Transferase</keyword>
<dbReference type="Pfam" id="PF00583">
    <property type="entry name" value="Acetyltransf_1"/>
    <property type="match status" value="1"/>
</dbReference>
<protein>
    <submittedName>
        <fullName evidence="5">Ribosomal protein S18 acetylase RimI-like enzyme</fullName>
    </submittedName>
</protein>
<evidence type="ECO:0000256" key="3">
    <source>
        <dbReference type="ARBA" id="ARBA00024025"/>
    </source>
</evidence>
<evidence type="ECO:0000313" key="5">
    <source>
        <dbReference type="EMBL" id="MBP2022452.1"/>
    </source>
</evidence>
<dbReference type="InterPro" id="IPR016181">
    <property type="entry name" value="Acyl_CoA_acyltransferase"/>
</dbReference>